<reference evidence="1" key="1">
    <citation type="submission" date="2019-12" db="EMBL/GenBank/DDBJ databases">
        <authorList>
            <person name="zhang j."/>
            <person name="sun C.M."/>
        </authorList>
    </citation>
    <scope>NUCLEOTIDE SEQUENCE</scope>
    <source>
        <strain evidence="1">NS-1</strain>
    </source>
</reference>
<dbReference type="AlphaFoldDB" id="A0A8A7KNV8"/>
<name>A0A8A7KNV8_9FIRM</name>
<accession>A0A8A7KNV8</accession>
<dbReference type="KEGG" id="ifn:GM661_18125"/>
<dbReference type="Gene3D" id="3.40.50.10320">
    <property type="entry name" value="LmbE-like"/>
    <property type="match status" value="1"/>
</dbReference>
<dbReference type="RefSeq" id="WP_230868063.1">
    <property type="nucleotide sequence ID" value="NZ_CP046640.1"/>
</dbReference>
<dbReference type="PANTHER" id="PTHR12993:SF11">
    <property type="entry name" value="N-ACETYLGLUCOSAMINYL-PHOSPHATIDYLINOSITOL DE-N-ACETYLASE"/>
    <property type="match status" value="1"/>
</dbReference>
<dbReference type="Proteomes" id="UP000665020">
    <property type="component" value="Chromosome"/>
</dbReference>
<dbReference type="EMBL" id="CP046640">
    <property type="protein sequence ID" value="QTL99734.1"/>
    <property type="molecule type" value="Genomic_DNA"/>
</dbReference>
<protein>
    <submittedName>
        <fullName evidence="1">PIG-L family deacetylase</fullName>
    </submittedName>
</protein>
<dbReference type="SUPFAM" id="SSF102588">
    <property type="entry name" value="LmbE-like"/>
    <property type="match status" value="1"/>
</dbReference>
<evidence type="ECO:0000313" key="2">
    <source>
        <dbReference type="Proteomes" id="UP000665020"/>
    </source>
</evidence>
<keyword evidence="2" id="KW-1185">Reference proteome</keyword>
<dbReference type="PANTHER" id="PTHR12993">
    <property type="entry name" value="N-ACETYLGLUCOSAMINYL-PHOSPHATIDYLINOSITOL DE-N-ACETYLASE-RELATED"/>
    <property type="match status" value="1"/>
</dbReference>
<dbReference type="InterPro" id="IPR003737">
    <property type="entry name" value="GlcNAc_PI_deacetylase-related"/>
</dbReference>
<dbReference type="GO" id="GO:0016811">
    <property type="term" value="F:hydrolase activity, acting on carbon-nitrogen (but not peptide) bonds, in linear amides"/>
    <property type="evidence" value="ECO:0007669"/>
    <property type="project" value="TreeGrafter"/>
</dbReference>
<dbReference type="Pfam" id="PF02585">
    <property type="entry name" value="PIG-L"/>
    <property type="match status" value="1"/>
</dbReference>
<dbReference type="InterPro" id="IPR024078">
    <property type="entry name" value="LmbE-like_dom_sf"/>
</dbReference>
<sequence>MKKVLVIAAHPDDEVLGVGGTIIKLVEKDYEIYTYILTDGSSTQYYGDTKKLNQKKEETFKANDILGVKEVIFGNLPDMKLDTISHVKINNEIEKITNKIEPEIIFTHHSGDVNKDHKLIFESTLVVCRPLPGNNIKKIYSYEVPSSTEWGDNKTKDYFIPNIYVTLNKKQINKKCLAMEKYKTELRDYPHPRSLKSIINCSQHRGNQVGYDYAESFILIRELS</sequence>
<evidence type="ECO:0000313" key="1">
    <source>
        <dbReference type="EMBL" id="QTL99734.1"/>
    </source>
</evidence>
<gene>
    <name evidence="1" type="ORF">GM661_18125</name>
</gene>
<organism evidence="1 2">
    <name type="scientific">Iocasia fonsfrigidae</name>
    <dbReference type="NCBI Taxonomy" id="2682810"/>
    <lineage>
        <taxon>Bacteria</taxon>
        <taxon>Bacillati</taxon>
        <taxon>Bacillota</taxon>
        <taxon>Clostridia</taxon>
        <taxon>Halanaerobiales</taxon>
        <taxon>Halanaerobiaceae</taxon>
        <taxon>Iocasia</taxon>
    </lineage>
</organism>
<proteinExistence type="predicted"/>